<organism evidence="2 3">
    <name type="scientific">Champsocephalus gunnari</name>
    <name type="common">Mackerel icefish</name>
    <dbReference type="NCBI Taxonomy" id="52237"/>
    <lineage>
        <taxon>Eukaryota</taxon>
        <taxon>Metazoa</taxon>
        <taxon>Chordata</taxon>
        <taxon>Craniata</taxon>
        <taxon>Vertebrata</taxon>
        <taxon>Euteleostomi</taxon>
        <taxon>Actinopterygii</taxon>
        <taxon>Neopterygii</taxon>
        <taxon>Teleostei</taxon>
        <taxon>Neoteleostei</taxon>
        <taxon>Acanthomorphata</taxon>
        <taxon>Eupercaria</taxon>
        <taxon>Perciformes</taxon>
        <taxon>Notothenioidei</taxon>
        <taxon>Channichthyidae</taxon>
        <taxon>Champsocephalus</taxon>
    </lineage>
</organism>
<protein>
    <submittedName>
        <fullName evidence="2">Uncharacterized protein</fullName>
    </submittedName>
</protein>
<dbReference type="EMBL" id="JAURVH010001533">
    <property type="protein sequence ID" value="KAK5897766.1"/>
    <property type="molecule type" value="Genomic_DNA"/>
</dbReference>
<feature type="region of interest" description="Disordered" evidence="1">
    <location>
        <begin position="113"/>
        <end position="133"/>
    </location>
</feature>
<reference evidence="2 3" key="1">
    <citation type="journal article" date="2023" name="Mol. Biol. Evol.">
        <title>Genomics of Secondarily Temperate Adaptation in the Only Non-Antarctic Icefish.</title>
        <authorList>
            <person name="Rivera-Colon A.G."/>
            <person name="Rayamajhi N."/>
            <person name="Minhas B.F."/>
            <person name="Madrigal G."/>
            <person name="Bilyk K.T."/>
            <person name="Yoon V."/>
            <person name="Hune M."/>
            <person name="Gregory S."/>
            <person name="Cheng C.H.C."/>
            <person name="Catchen J.M."/>
        </authorList>
    </citation>
    <scope>NUCLEOTIDE SEQUENCE [LARGE SCALE GENOMIC DNA]</scope>
    <source>
        <tissue evidence="2">White muscle</tissue>
    </source>
</reference>
<gene>
    <name evidence="2" type="ORF">CgunFtcFv8_015241</name>
</gene>
<keyword evidence="3" id="KW-1185">Reference proteome</keyword>
<sequence length="133" mass="14656">MCRVCLSSVNRASLRRAQRRAAAQVSRWFSLVSHSDSTPPWKRCAQVSKGLAVISSLFAALGNERSVRPDDIVWRKITNYGARKLQIGTAPVSLTRLAPPALCMSHSLHSHPPPLELPLMSEPPEGSEEEGWT</sequence>
<evidence type="ECO:0000313" key="3">
    <source>
        <dbReference type="Proteomes" id="UP001331515"/>
    </source>
</evidence>
<comment type="caution">
    <text evidence="2">The sequence shown here is derived from an EMBL/GenBank/DDBJ whole genome shotgun (WGS) entry which is preliminary data.</text>
</comment>
<proteinExistence type="predicted"/>
<name>A0AAN8C5B3_CHAGU</name>
<accession>A0AAN8C5B3</accession>
<dbReference type="Proteomes" id="UP001331515">
    <property type="component" value="Unassembled WGS sequence"/>
</dbReference>
<evidence type="ECO:0000256" key="1">
    <source>
        <dbReference type="SAM" id="MobiDB-lite"/>
    </source>
</evidence>
<dbReference type="AlphaFoldDB" id="A0AAN8C5B3"/>
<evidence type="ECO:0000313" key="2">
    <source>
        <dbReference type="EMBL" id="KAK5897766.1"/>
    </source>
</evidence>